<comment type="similarity">
    <text evidence="5">Belongs to the TRAFAC class myosin-kinesin ATPase superfamily. Myosin family.</text>
</comment>
<dbReference type="GO" id="GO:0003774">
    <property type="term" value="F:cytoskeletal motor activity"/>
    <property type="evidence" value="ECO:0007669"/>
    <property type="project" value="InterPro"/>
</dbReference>
<dbReference type="PRINTS" id="PR00193">
    <property type="entry name" value="MYOSINHEAVY"/>
</dbReference>
<dbReference type="InterPro" id="IPR051724">
    <property type="entry name" value="Actin_motor_Myosin"/>
</dbReference>
<dbReference type="PANTHER" id="PTHR46049:SF10">
    <property type="entry name" value="MYOSIN VIIA"/>
    <property type="match status" value="1"/>
</dbReference>
<gene>
    <name evidence="7" type="ORF">GSOID_T00028507001</name>
</gene>
<reference evidence="7" key="1">
    <citation type="journal article" date="2010" name="Science">
        <title>Plasticity of animal genome architecture unmasked by rapid evolution of a pelagic tunicate.</title>
        <authorList>
            <person name="Denoeud F."/>
            <person name="Henriet S."/>
            <person name="Mungpakdee S."/>
            <person name="Aury J.M."/>
            <person name="Da Silva C."/>
            <person name="Brinkmann H."/>
            <person name="Mikhaleva J."/>
            <person name="Olsen L.C."/>
            <person name="Jubin C."/>
            <person name="Canestro C."/>
            <person name="Bouquet J.M."/>
            <person name="Danks G."/>
            <person name="Poulain J."/>
            <person name="Campsteijn C."/>
            <person name="Adamski M."/>
            <person name="Cross I."/>
            <person name="Yadetie F."/>
            <person name="Muffato M."/>
            <person name="Louis A."/>
            <person name="Butcher S."/>
            <person name="Tsagkogeorga G."/>
            <person name="Konrad A."/>
            <person name="Singh S."/>
            <person name="Jensen M.F."/>
            <person name="Cong E.H."/>
            <person name="Eikeseth-Otteraa H."/>
            <person name="Noel B."/>
            <person name="Anthouard V."/>
            <person name="Porcel B.M."/>
            <person name="Kachouri-Lafond R."/>
            <person name="Nishino A."/>
            <person name="Ugolini M."/>
            <person name="Chourrout P."/>
            <person name="Nishida H."/>
            <person name="Aasland R."/>
            <person name="Huzurbazar S."/>
            <person name="Westhof E."/>
            <person name="Delsuc F."/>
            <person name="Lehrach H."/>
            <person name="Reinhardt R."/>
            <person name="Weissenbach J."/>
            <person name="Roy S.W."/>
            <person name="Artiguenave F."/>
            <person name="Postlethwait J.H."/>
            <person name="Manak J.R."/>
            <person name="Thompson E.M."/>
            <person name="Jaillon O."/>
            <person name="Du Pasquier L."/>
            <person name="Boudinot P."/>
            <person name="Liberles D.A."/>
            <person name="Volff J.N."/>
            <person name="Philippe H."/>
            <person name="Lenhard B."/>
            <person name="Roest Crollius H."/>
            <person name="Wincker P."/>
            <person name="Chourrout D."/>
        </authorList>
    </citation>
    <scope>NUCLEOTIDE SEQUENCE [LARGE SCALE GENOMIC DNA]</scope>
</reference>
<dbReference type="Gene3D" id="3.40.850.10">
    <property type="entry name" value="Kinesin motor domain"/>
    <property type="match status" value="1"/>
</dbReference>
<sequence length="108" mass="12100">MHPTSQSGVDDMIRLGDLNEAGILRNLHLRYKNNKIYTFTGAILVAVNPYQIIKGIYDPSEIRRYANKKIGELPPHIFSIADNAYYNMQRNNRDQCVVISGESGAGAC</sequence>
<evidence type="ECO:0000256" key="2">
    <source>
        <dbReference type="ARBA" id="ARBA00022840"/>
    </source>
</evidence>
<organism evidence="7">
    <name type="scientific">Oikopleura dioica</name>
    <name type="common">Tunicate</name>
    <dbReference type="NCBI Taxonomy" id="34765"/>
    <lineage>
        <taxon>Eukaryota</taxon>
        <taxon>Metazoa</taxon>
        <taxon>Chordata</taxon>
        <taxon>Tunicata</taxon>
        <taxon>Appendicularia</taxon>
        <taxon>Copelata</taxon>
        <taxon>Oikopleuridae</taxon>
        <taxon>Oikopleura</taxon>
    </lineage>
</organism>
<dbReference type="PANTHER" id="PTHR46049">
    <property type="entry name" value="AGAP003327-PA"/>
    <property type="match status" value="1"/>
</dbReference>
<evidence type="ECO:0000256" key="5">
    <source>
        <dbReference type="PROSITE-ProRule" id="PRU00782"/>
    </source>
</evidence>
<evidence type="ECO:0000256" key="4">
    <source>
        <dbReference type="ARBA" id="ARBA00023175"/>
    </source>
</evidence>
<dbReference type="PROSITE" id="PS51456">
    <property type="entry name" value="MYOSIN_MOTOR"/>
    <property type="match status" value="1"/>
</dbReference>
<dbReference type="GO" id="GO:0016459">
    <property type="term" value="C:myosin complex"/>
    <property type="evidence" value="ECO:0007669"/>
    <property type="project" value="UniProtKB-KW"/>
</dbReference>
<dbReference type="AlphaFoldDB" id="E4YKL9"/>
<evidence type="ECO:0000256" key="3">
    <source>
        <dbReference type="ARBA" id="ARBA00023123"/>
    </source>
</evidence>
<keyword evidence="1" id="KW-0547">Nucleotide-binding</keyword>
<dbReference type="GO" id="GO:0003779">
    <property type="term" value="F:actin binding"/>
    <property type="evidence" value="ECO:0007669"/>
    <property type="project" value="UniProtKB-KW"/>
</dbReference>
<keyword evidence="5" id="KW-0009">Actin-binding</keyword>
<evidence type="ECO:0000313" key="7">
    <source>
        <dbReference type="EMBL" id="CBY36030.1"/>
    </source>
</evidence>
<accession>E4YKL9</accession>
<keyword evidence="3 5" id="KW-0518">Myosin</keyword>
<proteinExistence type="inferred from homology"/>
<dbReference type="GO" id="GO:0005524">
    <property type="term" value="F:ATP binding"/>
    <property type="evidence" value="ECO:0007669"/>
    <property type="project" value="UniProtKB-KW"/>
</dbReference>
<keyword evidence="4" id="KW-0505">Motor protein</keyword>
<keyword evidence="2" id="KW-0067">ATP-binding</keyword>
<dbReference type="Proteomes" id="UP000011014">
    <property type="component" value="Unassembled WGS sequence"/>
</dbReference>
<dbReference type="InterPro" id="IPR027417">
    <property type="entry name" value="P-loop_NTPase"/>
</dbReference>
<protein>
    <recommendedName>
        <fullName evidence="6">Myosin motor domain-containing protein</fullName>
    </recommendedName>
</protein>
<dbReference type="InterPro" id="IPR001609">
    <property type="entry name" value="Myosin_head_motor_dom-like"/>
</dbReference>
<evidence type="ECO:0000259" key="6">
    <source>
        <dbReference type="PROSITE" id="PS51456"/>
    </source>
</evidence>
<dbReference type="SUPFAM" id="SSF52540">
    <property type="entry name" value="P-loop containing nucleoside triphosphate hydrolases"/>
    <property type="match status" value="1"/>
</dbReference>
<feature type="domain" description="Myosin motor" evidence="6">
    <location>
        <begin position="7"/>
        <end position="108"/>
    </location>
</feature>
<dbReference type="InterPro" id="IPR036961">
    <property type="entry name" value="Kinesin_motor_dom_sf"/>
</dbReference>
<comment type="caution">
    <text evidence="5">Lacks conserved residue(s) required for the propagation of feature annotation.</text>
</comment>
<evidence type="ECO:0000256" key="1">
    <source>
        <dbReference type="ARBA" id="ARBA00022741"/>
    </source>
</evidence>
<name>E4YKL9_OIKDI</name>
<dbReference type="EMBL" id="FN654712">
    <property type="protein sequence ID" value="CBY36030.1"/>
    <property type="molecule type" value="Genomic_DNA"/>
</dbReference>
<dbReference type="Pfam" id="PF00063">
    <property type="entry name" value="Myosin_head"/>
    <property type="match status" value="1"/>
</dbReference>